<dbReference type="EMBL" id="BMGD01000003">
    <property type="protein sequence ID" value="GGB66871.1"/>
    <property type="molecule type" value="Genomic_DNA"/>
</dbReference>
<name>A0ABQ1JEL2_9SPHN</name>
<proteinExistence type="predicted"/>
<comment type="caution">
    <text evidence="1">The sequence shown here is derived from an EMBL/GenBank/DDBJ whole genome shotgun (WGS) entry which is preliminary data.</text>
</comment>
<evidence type="ECO:0000313" key="1">
    <source>
        <dbReference type="EMBL" id="GGB66871.1"/>
    </source>
</evidence>
<protein>
    <submittedName>
        <fullName evidence="1">Uncharacterized protein</fullName>
    </submittedName>
</protein>
<evidence type="ECO:0000313" key="2">
    <source>
        <dbReference type="Proteomes" id="UP000614261"/>
    </source>
</evidence>
<sequence length="75" mass="8159">MQRPVPAIACEDMGASISLRKTTLPNGSVEQETARLGISDLIKTLRIALREQALAGALICGGSMQRTLMRQLMKF</sequence>
<organism evidence="1 2">
    <name type="scientific">Blastomonas aquatica</name>
    <dbReference type="NCBI Taxonomy" id="1510276"/>
    <lineage>
        <taxon>Bacteria</taxon>
        <taxon>Pseudomonadati</taxon>
        <taxon>Pseudomonadota</taxon>
        <taxon>Alphaproteobacteria</taxon>
        <taxon>Sphingomonadales</taxon>
        <taxon>Sphingomonadaceae</taxon>
        <taxon>Blastomonas</taxon>
    </lineage>
</organism>
<keyword evidence="2" id="KW-1185">Reference proteome</keyword>
<dbReference type="Proteomes" id="UP000614261">
    <property type="component" value="Unassembled WGS sequence"/>
</dbReference>
<reference evidence="2" key="1">
    <citation type="journal article" date="2019" name="Int. J. Syst. Evol. Microbiol.">
        <title>The Global Catalogue of Microorganisms (GCM) 10K type strain sequencing project: providing services to taxonomists for standard genome sequencing and annotation.</title>
        <authorList>
            <consortium name="The Broad Institute Genomics Platform"/>
            <consortium name="The Broad Institute Genome Sequencing Center for Infectious Disease"/>
            <person name="Wu L."/>
            <person name="Ma J."/>
        </authorList>
    </citation>
    <scope>NUCLEOTIDE SEQUENCE [LARGE SCALE GENOMIC DNA]</scope>
    <source>
        <strain evidence="2">CGMCC 1.12851</strain>
    </source>
</reference>
<accession>A0ABQ1JEL2</accession>
<gene>
    <name evidence="1" type="ORF">GCM10010833_22590</name>
</gene>